<evidence type="ECO:0000313" key="2">
    <source>
        <dbReference type="Proteomes" id="UP001165064"/>
    </source>
</evidence>
<proteinExistence type="predicted"/>
<organism evidence="1 2">
    <name type="scientific">Ambrosiozyma monospora</name>
    <name type="common">Yeast</name>
    <name type="synonym">Endomycopsis monosporus</name>
    <dbReference type="NCBI Taxonomy" id="43982"/>
    <lineage>
        <taxon>Eukaryota</taxon>
        <taxon>Fungi</taxon>
        <taxon>Dikarya</taxon>
        <taxon>Ascomycota</taxon>
        <taxon>Saccharomycotina</taxon>
        <taxon>Pichiomycetes</taxon>
        <taxon>Pichiales</taxon>
        <taxon>Pichiaceae</taxon>
        <taxon>Ambrosiozyma</taxon>
    </lineage>
</organism>
<comment type="caution">
    <text evidence="1">The sequence shown here is derived from an EMBL/GenBank/DDBJ whole genome shotgun (WGS) entry which is preliminary data.</text>
</comment>
<reference evidence="1" key="1">
    <citation type="submission" date="2023-04" db="EMBL/GenBank/DDBJ databases">
        <title>Ambrosiozyma monospora NBRC 10751.</title>
        <authorList>
            <person name="Ichikawa N."/>
            <person name="Sato H."/>
            <person name="Tonouchi N."/>
        </authorList>
    </citation>
    <scope>NUCLEOTIDE SEQUENCE</scope>
    <source>
        <strain evidence="1">NBRC 10751</strain>
    </source>
</reference>
<name>A0ACB5U2J2_AMBMO</name>
<protein>
    <submittedName>
        <fullName evidence="1">Unnamed protein product</fullName>
    </submittedName>
</protein>
<evidence type="ECO:0000313" key="1">
    <source>
        <dbReference type="EMBL" id="GME98862.1"/>
    </source>
</evidence>
<accession>A0ACB5U2J2</accession>
<dbReference type="EMBL" id="BSXS01010761">
    <property type="protein sequence ID" value="GME98862.1"/>
    <property type="molecule type" value="Genomic_DNA"/>
</dbReference>
<sequence>MGLERSLSVSTTDGNPDQEGQGQGQSDDADVDMDISGSGGTVFDTSFYRTEDNGIQGGDGKIEDAQQEEEQQQQSQQHEQLHIDGSSGPQSVRTTDDQLAPELAAVAAVAAAAVVDGRAEQ</sequence>
<dbReference type="Proteomes" id="UP001165064">
    <property type="component" value="Unassembled WGS sequence"/>
</dbReference>
<gene>
    <name evidence="1" type="ORF">Amon02_001054700</name>
</gene>
<keyword evidence="2" id="KW-1185">Reference proteome</keyword>